<dbReference type="SUPFAM" id="SSF56112">
    <property type="entry name" value="Protein kinase-like (PK-like)"/>
    <property type="match status" value="2"/>
</dbReference>
<dbReference type="PROSITE" id="PS00107">
    <property type="entry name" value="PROTEIN_KINASE_ATP"/>
    <property type="match status" value="2"/>
</dbReference>
<feature type="domain" description="Protein kinase" evidence="23">
    <location>
        <begin position="829"/>
        <end position="1090"/>
    </location>
</feature>
<keyword evidence="7" id="KW-0808">Transferase</keyword>
<evidence type="ECO:0000256" key="5">
    <source>
        <dbReference type="ARBA" id="ARBA00022475"/>
    </source>
</evidence>
<comment type="subcellular location">
    <subcellularLocation>
        <location evidence="1">Cell membrane</location>
        <topology evidence="1">Single-pass type I membrane protein</topology>
    </subcellularLocation>
</comment>
<comment type="similarity">
    <text evidence="3">In the C-terminal section; belongs to the protein kinase superfamily. Ser/Thr protein kinase family.</text>
</comment>
<dbReference type="GO" id="GO:0005524">
    <property type="term" value="F:ATP binding"/>
    <property type="evidence" value="ECO:0007669"/>
    <property type="project" value="UniProtKB-UniRule"/>
</dbReference>
<keyword evidence="25" id="KW-1185">Reference proteome</keyword>
<keyword evidence="6" id="KW-0723">Serine/threonine-protein kinase</keyword>
<keyword evidence="15 22" id="KW-1133">Transmembrane helix</keyword>
<evidence type="ECO:0000256" key="12">
    <source>
        <dbReference type="ARBA" id="ARBA00022777"/>
    </source>
</evidence>
<dbReference type="AlphaFoldDB" id="A0A087GZ82"/>
<dbReference type="Proteomes" id="UP000029120">
    <property type="component" value="Chromosome 5"/>
</dbReference>
<evidence type="ECO:0000256" key="14">
    <source>
        <dbReference type="ARBA" id="ARBA00022840"/>
    </source>
</evidence>
<evidence type="ECO:0000256" key="1">
    <source>
        <dbReference type="ARBA" id="ARBA00004251"/>
    </source>
</evidence>
<keyword evidence="11 21" id="KW-0547">Nucleotide-binding</keyword>
<dbReference type="InterPro" id="IPR008271">
    <property type="entry name" value="Ser/Thr_kinase_AS"/>
</dbReference>
<dbReference type="Gene3D" id="3.30.200.20">
    <property type="entry name" value="Phosphorylase Kinase, domain 1"/>
    <property type="match status" value="2"/>
</dbReference>
<dbReference type="SUPFAM" id="SSF49899">
    <property type="entry name" value="Concanavalin A-like lectins/glucanases"/>
    <property type="match status" value="2"/>
</dbReference>
<dbReference type="InterPro" id="IPR001220">
    <property type="entry name" value="Legume_lectin_dom"/>
</dbReference>
<evidence type="ECO:0000256" key="21">
    <source>
        <dbReference type="PROSITE-ProRule" id="PRU10141"/>
    </source>
</evidence>
<dbReference type="OrthoDB" id="543442at2759"/>
<evidence type="ECO:0000256" key="4">
    <source>
        <dbReference type="ARBA" id="ARBA00012513"/>
    </source>
</evidence>
<evidence type="ECO:0000256" key="20">
    <source>
        <dbReference type="ARBA" id="ARBA00048679"/>
    </source>
</evidence>
<evidence type="ECO:0000256" key="16">
    <source>
        <dbReference type="ARBA" id="ARBA00023136"/>
    </source>
</evidence>
<evidence type="ECO:0000256" key="17">
    <source>
        <dbReference type="ARBA" id="ARBA00023170"/>
    </source>
</evidence>
<dbReference type="EMBL" id="CM002873">
    <property type="protein sequence ID" value="KFK35184.1"/>
    <property type="molecule type" value="Genomic_DNA"/>
</dbReference>
<evidence type="ECO:0000313" key="25">
    <source>
        <dbReference type="Proteomes" id="UP000029120"/>
    </source>
</evidence>
<evidence type="ECO:0000256" key="10">
    <source>
        <dbReference type="ARBA" id="ARBA00022734"/>
    </source>
</evidence>
<evidence type="ECO:0000259" key="23">
    <source>
        <dbReference type="PROSITE" id="PS50011"/>
    </source>
</evidence>
<evidence type="ECO:0000256" key="3">
    <source>
        <dbReference type="ARBA" id="ARBA00010217"/>
    </source>
</evidence>
<comment type="catalytic activity">
    <reaction evidence="19">
        <text>L-threonyl-[protein] + ATP = O-phospho-L-threonyl-[protein] + ADP + H(+)</text>
        <dbReference type="Rhea" id="RHEA:46608"/>
        <dbReference type="Rhea" id="RHEA-COMP:11060"/>
        <dbReference type="Rhea" id="RHEA-COMP:11605"/>
        <dbReference type="ChEBI" id="CHEBI:15378"/>
        <dbReference type="ChEBI" id="CHEBI:30013"/>
        <dbReference type="ChEBI" id="CHEBI:30616"/>
        <dbReference type="ChEBI" id="CHEBI:61977"/>
        <dbReference type="ChEBI" id="CHEBI:456216"/>
        <dbReference type="EC" id="2.7.11.1"/>
    </reaction>
</comment>
<keyword evidence="18" id="KW-0325">Glycoprotein</keyword>
<reference evidence="25" key="1">
    <citation type="journal article" date="2015" name="Nat. Plants">
        <title>Genome expansion of Arabis alpina linked with retrotransposition and reduced symmetric DNA methylation.</title>
        <authorList>
            <person name="Willing E.M."/>
            <person name="Rawat V."/>
            <person name="Mandakova T."/>
            <person name="Maumus F."/>
            <person name="James G.V."/>
            <person name="Nordstroem K.J."/>
            <person name="Becker C."/>
            <person name="Warthmann N."/>
            <person name="Chica C."/>
            <person name="Szarzynska B."/>
            <person name="Zytnicki M."/>
            <person name="Albani M.C."/>
            <person name="Kiefer C."/>
            <person name="Bergonzi S."/>
            <person name="Castaings L."/>
            <person name="Mateos J.L."/>
            <person name="Berns M.C."/>
            <person name="Bujdoso N."/>
            <person name="Piofczyk T."/>
            <person name="de Lorenzo L."/>
            <person name="Barrero-Sicilia C."/>
            <person name="Mateos I."/>
            <person name="Piednoel M."/>
            <person name="Hagmann J."/>
            <person name="Chen-Min-Tao R."/>
            <person name="Iglesias-Fernandez R."/>
            <person name="Schuster S.C."/>
            <person name="Alonso-Blanco C."/>
            <person name="Roudier F."/>
            <person name="Carbonero P."/>
            <person name="Paz-Ares J."/>
            <person name="Davis S.J."/>
            <person name="Pecinka A."/>
            <person name="Quesneville H."/>
            <person name="Colot V."/>
            <person name="Lysak M.A."/>
            <person name="Weigel D."/>
            <person name="Coupland G."/>
            <person name="Schneeberger K."/>
        </authorList>
    </citation>
    <scope>NUCLEOTIDE SEQUENCE [LARGE SCALE GENOMIC DNA]</scope>
    <source>
        <strain evidence="25">cv. Pajares</strain>
    </source>
</reference>
<gene>
    <name evidence="24" type="ordered locus">AALP_Aa5g251300</name>
</gene>
<keyword evidence="13" id="KW-0611">Plant defense</keyword>
<dbReference type="FunFam" id="3.30.200.20:FF:000112">
    <property type="entry name" value="Lectin-domain containing receptor kinase A4.3"/>
    <property type="match status" value="2"/>
</dbReference>
<accession>A0A087GZ82</accession>
<dbReference type="GO" id="GO:0002229">
    <property type="term" value="P:defense response to oomycetes"/>
    <property type="evidence" value="ECO:0007669"/>
    <property type="project" value="UniProtKB-ARBA"/>
</dbReference>
<dbReference type="GO" id="GO:0042742">
    <property type="term" value="P:defense response to bacterium"/>
    <property type="evidence" value="ECO:0007669"/>
    <property type="project" value="UniProtKB-ARBA"/>
</dbReference>
<dbReference type="InterPro" id="IPR000719">
    <property type="entry name" value="Prot_kinase_dom"/>
</dbReference>
<evidence type="ECO:0000256" key="15">
    <source>
        <dbReference type="ARBA" id="ARBA00022989"/>
    </source>
</evidence>
<sequence>MAFVISPTRSLPGASSDQYLGIFNETNNGKTSNNVIAIELDIHKDKEFGDIDDNHVGININGMRSVVSASAGYYDDNDGNFKNLSLISRKVMRLSIVYSQPDKQLNVTLSPAEISVPPRKPLLSLNQDLSPYLLEEMYFGFTASTGSVGAIHYMMGWFIDGGIEYPTLDFGIGFVFYLRHKKVKEVLEEWEIRYGPHRFAYKELFSATKGFKEKQLLGRGGFGQVYKGTLPGSDAEIAVKRTSHDSRQGMSEFLAEISTIGRLRHPNLVRLLGYCKHKESLYLVYDFMPNGSLDKYLYRNNENQEHLTWEQRYKIIKDVASALLYLHQEWVQVIIHRDIKPANVLIDHEMNARLGDFGLAKLFDQGFDPQTSIVAGTLGYIAPEFLRTGRATTSTDVYAFGLVMLEVVCGRRLIERRATENEEVLVDWILELWEKGEDLLDAVEESIRQEQNRGQLELVLKLGVLCSYQAASIRPTMGPVMQILNGVSQLPDNLLDVIKAEKLRRLPETSMEMLLDANSLGSVGIGFNGYFTLTNTTKHAYGQAFDSQPVYITNSSTNITTSFSINFFFAIVPEHNRQGSHGMAFVISPTRNLHGASSDQYLGIFNETNNGKTSNNVIAIELDIHKDEEFGDIDDNHVGININGMRSVVSASAGYYDDNDGNFKNLSLISRKVMRLSIVYSQPDKQLNVTLFPAEISVPPRKPLLSLKQDLSPYFLEKNYLGFTASTGSVGAIHYMMGWFINGEIGYPTLDFGKLPILPSYPKKASNRTKTILAVCLTISMIAAFVASGIGFLFYLRHKKVKEVLEEWEIQYGPHRFAYKELFSATNGFKEKQLLGRGGFGQVYKGTLPGSNAEIAVKRTSHDSRQGMSEFLAEISTIGRLRHPNLVRLLGYCRHKESLYLVYDFMPNGSLDKYLYRNNNDNQERLTWEQRFKIIKDVASALLYLHQEWVQVIIHRDIKPANVLIDNGMNARLGDFGLAKLYDQGFDPQTSKVAGTLGYIAPEFLRTGRATTSTDVYAFGLVMLEVVCGRRLIERRANETEEVLADWILDLWEKGEDILDAVEESIRQEQNRGQLELVLKLGVLCSHQAASVRPAMSAVMRILKGDSQLPDNLLDVVKSEKLREWSETSMEMLLGVNSLGTSTFTNSLVSYAR</sequence>
<comment type="similarity">
    <text evidence="2">In the N-terminal section; belongs to the leguminous lectin family.</text>
</comment>
<comment type="catalytic activity">
    <reaction evidence="20">
        <text>L-seryl-[protein] + ATP = O-phospho-L-seryl-[protein] + ADP + H(+)</text>
        <dbReference type="Rhea" id="RHEA:17989"/>
        <dbReference type="Rhea" id="RHEA-COMP:9863"/>
        <dbReference type="Rhea" id="RHEA-COMP:11604"/>
        <dbReference type="ChEBI" id="CHEBI:15378"/>
        <dbReference type="ChEBI" id="CHEBI:29999"/>
        <dbReference type="ChEBI" id="CHEBI:30616"/>
        <dbReference type="ChEBI" id="CHEBI:83421"/>
        <dbReference type="ChEBI" id="CHEBI:456216"/>
        <dbReference type="EC" id="2.7.11.1"/>
    </reaction>
</comment>
<dbReference type="OMA" id="DHYHVYQ"/>
<evidence type="ECO:0000256" key="19">
    <source>
        <dbReference type="ARBA" id="ARBA00047899"/>
    </source>
</evidence>
<dbReference type="Gene3D" id="2.60.120.200">
    <property type="match status" value="2"/>
</dbReference>
<dbReference type="SMART" id="SM00220">
    <property type="entry name" value="S_TKc"/>
    <property type="match status" value="2"/>
</dbReference>
<feature type="domain" description="Protein kinase" evidence="23">
    <location>
        <begin position="211"/>
        <end position="465"/>
    </location>
</feature>
<keyword evidence="12" id="KW-0418">Kinase</keyword>
<dbReference type="CDD" id="cd14066">
    <property type="entry name" value="STKc_IRAK"/>
    <property type="match status" value="2"/>
</dbReference>
<dbReference type="InterPro" id="IPR050528">
    <property type="entry name" value="L-type_Lectin-RKs"/>
</dbReference>
<proteinExistence type="inferred from homology"/>
<keyword evidence="5" id="KW-1003">Cell membrane</keyword>
<keyword evidence="14 21" id="KW-0067">ATP-binding</keyword>
<keyword evidence="9" id="KW-0732">Signal</keyword>
<dbReference type="CDD" id="cd06899">
    <property type="entry name" value="lectin_legume_LecRK_Arcelin_ConA"/>
    <property type="match status" value="2"/>
</dbReference>
<evidence type="ECO:0000313" key="24">
    <source>
        <dbReference type="EMBL" id="KFK35184.1"/>
    </source>
</evidence>
<evidence type="ECO:0000256" key="11">
    <source>
        <dbReference type="ARBA" id="ARBA00022741"/>
    </source>
</evidence>
<dbReference type="GO" id="GO:0004674">
    <property type="term" value="F:protein serine/threonine kinase activity"/>
    <property type="evidence" value="ECO:0007669"/>
    <property type="project" value="UniProtKB-KW"/>
</dbReference>
<feature type="binding site" evidence="21">
    <location>
        <position position="240"/>
    </location>
    <ligand>
        <name>ATP</name>
        <dbReference type="ChEBI" id="CHEBI:30616"/>
    </ligand>
</feature>
<evidence type="ECO:0000256" key="6">
    <source>
        <dbReference type="ARBA" id="ARBA00022527"/>
    </source>
</evidence>
<dbReference type="EC" id="2.7.11.1" evidence="4"/>
<dbReference type="PROSITE" id="PS50011">
    <property type="entry name" value="PROTEIN_KINASE_DOM"/>
    <property type="match status" value="2"/>
</dbReference>
<dbReference type="GO" id="GO:0030246">
    <property type="term" value="F:carbohydrate binding"/>
    <property type="evidence" value="ECO:0007669"/>
    <property type="project" value="UniProtKB-KW"/>
</dbReference>
<keyword evidence="10" id="KW-0430">Lectin</keyword>
<evidence type="ECO:0000256" key="13">
    <source>
        <dbReference type="ARBA" id="ARBA00022821"/>
    </source>
</evidence>
<dbReference type="Pfam" id="PF00069">
    <property type="entry name" value="Pkinase"/>
    <property type="match status" value="2"/>
</dbReference>
<feature type="binding site" evidence="21">
    <location>
        <position position="858"/>
    </location>
    <ligand>
        <name>ATP</name>
        <dbReference type="ChEBI" id="CHEBI:30616"/>
    </ligand>
</feature>
<dbReference type="InterPro" id="IPR017441">
    <property type="entry name" value="Protein_kinase_ATP_BS"/>
</dbReference>
<evidence type="ECO:0000256" key="8">
    <source>
        <dbReference type="ARBA" id="ARBA00022692"/>
    </source>
</evidence>
<organism evidence="24 25">
    <name type="scientific">Arabis alpina</name>
    <name type="common">Alpine rock-cress</name>
    <dbReference type="NCBI Taxonomy" id="50452"/>
    <lineage>
        <taxon>Eukaryota</taxon>
        <taxon>Viridiplantae</taxon>
        <taxon>Streptophyta</taxon>
        <taxon>Embryophyta</taxon>
        <taxon>Tracheophyta</taxon>
        <taxon>Spermatophyta</taxon>
        <taxon>Magnoliopsida</taxon>
        <taxon>eudicotyledons</taxon>
        <taxon>Gunneridae</taxon>
        <taxon>Pentapetalae</taxon>
        <taxon>rosids</taxon>
        <taxon>malvids</taxon>
        <taxon>Brassicales</taxon>
        <taxon>Brassicaceae</taxon>
        <taxon>Arabideae</taxon>
        <taxon>Arabis</taxon>
    </lineage>
</organism>
<protein>
    <recommendedName>
        <fullName evidence="4">non-specific serine/threonine protein kinase</fullName>
        <ecNumber evidence="4">2.7.11.1</ecNumber>
    </recommendedName>
</protein>
<keyword evidence="16 22" id="KW-0472">Membrane</keyword>
<evidence type="ECO:0000256" key="7">
    <source>
        <dbReference type="ARBA" id="ARBA00022679"/>
    </source>
</evidence>
<dbReference type="Gene3D" id="1.10.510.10">
    <property type="entry name" value="Transferase(Phosphotransferase) domain 1"/>
    <property type="match status" value="2"/>
</dbReference>
<dbReference type="InterPro" id="IPR013320">
    <property type="entry name" value="ConA-like_dom_sf"/>
</dbReference>
<feature type="transmembrane region" description="Helical" evidence="22">
    <location>
        <begin position="772"/>
        <end position="796"/>
    </location>
</feature>
<dbReference type="PANTHER" id="PTHR27007">
    <property type="match status" value="1"/>
</dbReference>
<evidence type="ECO:0000256" key="18">
    <source>
        <dbReference type="ARBA" id="ARBA00023180"/>
    </source>
</evidence>
<evidence type="ECO:0000256" key="9">
    <source>
        <dbReference type="ARBA" id="ARBA00022729"/>
    </source>
</evidence>
<dbReference type="Pfam" id="PF00139">
    <property type="entry name" value="Lectin_legB"/>
    <property type="match status" value="2"/>
</dbReference>
<dbReference type="FunFam" id="1.10.510.10:FF:000108">
    <property type="entry name" value="L-type lectin-domain containing receptor kinase S.4"/>
    <property type="match status" value="2"/>
</dbReference>
<dbReference type="FunFam" id="2.60.120.200:FF:000086">
    <property type="entry name" value="L-type lectin-domain containing receptor kinase S.4"/>
    <property type="match status" value="1"/>
</dbReference>
<keyword evidence="17" id="KW-0675">Receptor</keyword>
<dbReference type="InterPro" id="IPR011009">
    <property type="entry name" value="Kinase-like_dom_sf"/>
</dbReference>
<evidence type="ECO:0000256" key="2">
    <source>
        <dbReference type="ARBA" id="ARBA00008536"/>
    </source>
</evidence>
<dbReference type="Gramene" id="KFK35184">
    <property type="protein sequence ID" value="KFK35184"/>
    <property type="gene ID" value="AALP_AA5G251300"/>
</dbReference>
<keyword evidence="8 22" id="KW-0812">Transmembrane</keyword>
<name>A0A087GZ82_ARAAL</name>
<evidence type="ECO:0000256" key="22">
    <source>
        <dbReference type="SAM" id="Phobius"/>
    </source>
</evidence>
<dbReference type="PROSITE" id="PS00108">
    <property type="entry name" value="PROTEIN_KINASE_ST"/>
    <property type="match status" value="2"/>
</dbReference>
<dbReference type="GO" id="GO:0005886">
    <property type="term" value="C:plasma membrane"/>
    <property type="evidence" value="ECO:0007669"/>
    <property type="project" value="UniProtKB-SubCell"/>
</dbReference>